<organism evidence="1 2">
    <name type="scientific">Morus notabilis</name>
    <dbReference type="NCBI Taxonomy" id="981085"/>
    <lineage>
        <taxon>Eukaryota</taxon>
        <taxon>Viridiplantae</taxon>
        <taxon>Streptophyta</taxon>
        <taxon>Embryophyta</taxon>
        <taxon>Tracheophyta</taxon>
        <taxon>Spermatophyta</taxon>
        <taxon>Magnoliopsida</taxon>
        <taxon>eudicotyledons</taxon>
        <taxon>Gunneridae</taxon>
        <taxon>Pentapetalae</taxon>
        <taxon>rosids</taxon>
        <taxon>fabids</taxon>
        <taxon>Rosales</taxon>
        <taxon>Moraceae</taxon>
        <taxon>Moreae</taxon>
        <taxon>Morus</taxon>
    </lineage>
</organism>
<evidence type="ECO:0000313" key="1">
    <source>
        <dbReference type="EMBL" id="EXB44355.1"/>
    </source>
</evidence>
<gene>
    <name evidence="1" type="ORF">L484_020167</name>
</gene>
<reference evidence="2" key="1">
    <citation type="submission" date="2013-01" db="EMBL/GenBank/DDBJ databases">
        <title>Draft Genome Sequence of a Mulberry Tree, Morus notabilis C.K. Schneid.</title>
        <authorList>
            <person name="He N."/>
            <person name="Zhao S."/>
        </authorList>
    </citation>
    <scope>NUCLEOTIDE SEQUENCE</scope>
</reference>
<sequence>MDVSDLCVRNTCQQERINGQALQRSSPDGARHSLDSTNERTPLVKAVDHIISRTFQCSVFYSCVFCDPITR</sequence>
<evidence type="ECO:0000313" key="2">
    <source>
        <dbReference type="Proteomes" id="UP000030645"/>
    </source>
</evidence>
<name>W9R9W9_9ROSA</name>
<dbReference type="AlphaFoldDB" id="W9R9W9"/>
<dbReference type="Proteomes" id="UP000030645">
    <property type="component" value="Unassembled WGS sequence"/>
</dbReference>
<protein>
    <submittedName>
        <fullName evidence="1">Uncharacterized protein</fullName>
    </submittedName>
</protein>
<keyword evidence="2" id="KW-1185">Reference proteome</keyword>
<proteinExistence type="predicted"/>
<accession>W9R9W9</accession>
<dbReference type="EMBL" id="KE343861">
    <property type="protein sequence ID" value="EXB44355.1"/>
    <property type="molecule type" value="Genomic_DNA"/>
</dbReference>